<evidence type="ECO:0000256" key="3">
    <source>
        <dbReference type="PROSITE-ProRule" id="PRU00023"/>
    </source>
</evidence>
<dbReference type="PROSITE" id="PS50088">
    <property type="entry name" value="ANK_REPEAT"/>
    <property type="match status" value="3"/>
</dbReference>
<evidence type="ECO:0000313" key="6">
    <source>
        <dbReference type="Proteomes" id="UP000275846"/>
    </source>
</evidence>
<dbReference type="SMART" id="SM00248">
    <property type="entry name" value="ANK"/>
    <property type="match status" value="4"/>
</dbReference>
<dbReference type="InterPro" id="IPR036770">
    <property type="entry name" value="Ankyrin_rpt-contain_sf"/>
</dbReference>
<dbReference type="EMBL" id="GEEE01017806">
    <property type="protein sequence ID" value="JAP45419.1"/>
    <property type="molecule type" value="Transcribed_RNA"/>
</dbReference>
<feature type="repeat" description="ANK" evidence="3">
    <location>
        <begin position="83"/>
        <end position="115"/>
    </location>
</feature>
<sequence length="225" mass="24523">MSCRVVVPPPTFLTKKSLENLNGTSPGKVSTVLTNLQRRNVQTLNFDVVHELSIFQMAAQGELLLLQSKLEAPGVNVDVQDIQGFSPLLWACANGQKAAVELLLFHGANPLLTGDNGENGLLLASCRGHFDVVLYLLRAGVPVNITDELCNSALMFAAYYNHVAIVSLLLDWGADVTAVNADGWNALQFAVRRYSRASQRVIEKHIISLLQNKPENLCLSTSIGR</sequence>
<name>A0A0X3P0I4_SCHSO</name>
<dbReference type="PROSITE" id="PS50297">
    <property type="entry name" value="ANK_REP_REGION"/>
    <property type="match status" value="3"/>
</dbReference>
<reference evidence="4" key="1">
    <citation type="submission" date="2016-01" db="EMBL/GenBank/DDBJ databases">
        <title>Reference transcriptome for the parasite Schistocephalus solidus: insights into the molecular evolution of parasitism.</title>
        <authorList>
            <person name="Hebert F.O."/>
            <person name="Grambauer S."/>
            <person name="Barber I."/>
            <person name="Landry C.R."/>
            <person name="Aubin-Horth N."/>
        </authorList>
    </citation>
    <scope>NUCLEOTIDE SEQUENCE</scope>
</reference>
<dbReference type="EMBL" id="UYSU01035260">
    <property type="protein sequence ID" value="VDL95852.1"/>
    <property type="molecule type" value="Genomic_DNA"/>
</dbReference>
<dbReference type="WBParaSite" id="SSLN_0000982701-mRNA-1">
    <property type="protein sequence ID" value="SSLN_0000982701-mRNA-1"/>
    <property type="gene ID" value="SSLN_0000982701"/>
</dbReference>
<evidence type="ECO:0000313" key="7">
    <source>
        <dbReference type="WBParaSite" id="SSLN_0000982701-mRNA-1"/>
    </source>
</evidence>
<keyword evidence="6" id="KW-1185">Reference proteome</keyword>
<dbReference type="Pfam" id="PF12796">
    <property type="entry name" value="Ank_2"/>
    <property type="match status" value="1"/>
</dbReference>
<keyword evidence="2 3" id="KW-0040">ANK repeat</keyword>
<dbReference type="PANTHER" id="PTHR24171">
    <property type="entry name" value="ANKYRIN REPEAT DOMAIN-CONTAINING PROTEIN 39-RELATED"/>
    <property type="match status" value="1"/>
</dbReference>
<dbReference type="SUPFAM" id="SSF48403">
    <property type="entry name" value="Ankyrin repeat"/>
    <property type="match status" value="1"/>
</dbReference>
<accession>A0A0X3P0I4</accession>
<dbReference type="OrthoDB" id="9977361at2759"/>
<organism evidence="4">
    <name type="scientific">Schistocephalus solidus</name>
    <name type="common">Tapeworm</name>
    <dbReference type="NCBI Taxonomy" id="70667"/>
    <lineage>
        <taxon>Eukaryota</taxon>
        <taxon>Metazoa</taxon>
        <taxon>Spiralia</taxon>
        <taxon>Lophotrochozoa</taxon>
        <taxon>Platyhelminthes</taxon>
        <taxon>Cestoda</taxon>
        <taxon>Eucestoda</taxon>
        <taxon>Diphyllobothriidea</taxon>
        <taxon>Diphyllobothriidae</taxon>
        <taxon>Schistocephalus</taxon>
    </lineage>
</organism>
<dbReference type="AlphaFoldDB" id="A0A0X3P0I4"/>
<evidence type="ECO:0000313" key="5">
    <source>
        <dbReference type="EMBL" id="VDL95852.1"/>
    </source>
</evidence>
<reference evidence="7" key="2">
    <citation type="submission" date="2016-06" db="UniProtKB">
        <authorList>
            <consortium name="WormBaseParasite"/>
        </authorList>
    </citation>
    <scope>IDENTIFICATION</scope>
</reference>
<dbReference type="InterPro" id="IPR002110">
    <property type="entry name" value="Ankyrin_rpt"/>
</dbReference>
<feature type="repeat" description="ANK" evidence="3">
    <location>
        <begin position="116"/>
        <end position="148"/>
    </location>
</feature>
<dbReference type="STRING" id="70667.A0A0X3P0I4"/>
<feature type="repeat" description="ANK" evidence="3">
    <location>
        <begin position="149"/>
        <end position="181"/>
    </location>
</feature>
<proteinExistence type="predicted"/>
<evidence type="ECO:0000256" key="2">
    <source>
        <dbReference type="ARBA" id="ARBA00023043"/>
    </source>
</evidence>
<evidence type="ECO:0000313" key="4">
    <source>
        <dbReference type="EMBL" id="JAP45419.1"/>
    </source>
</evidence>
<dbReference type="PANTHER" id="PTHR24171:SF9">
    <property type="entry name" value="ANKYRIN REPEAT DOMAIN-CONTAINING PROTEIN 39"/>
    <property type="match status" value="1"/>
</dbReference>
<reference evidence="5 6" key="3">
    <citation type="submission" date="2018-11" db="EMBL/GenBank/DDBJ databases">
        <authorList>
            <consortium name="Pathogen Informatics"/>
        </authorList>
    </citation>
    <scope>NUCLEOTIDE SEQUENCE [LARGE SCALE GENOMIC DNA]</scope>
    <source>
        <strain evidence="5 6">NST_G2</strain>
    </source>
</reference>
<protein>
    <submittedName>
        <fullName evidence="4 7">Ankyrin repeat family A protein 2</fullName>
    </submittedName>
</protein>
<gene>
    <name evidence="4" type="primary">ANRA2</name>
    <name evidence="5" type="ORF">SSLN_LOCUS9467</name>
    <name evidence="4" type="ORF">TR99953</name>
</gene>
<dbReference type="Proteomes" id="UP000275846">
    <property type="component" value="Unassembled WGS sequence"/>
</dbReference>
<evidence type="ECO:0000256" key="1">
    <source>
        <dbReference type="ARBA" id="ARBA00022737"/>
    </source>
</evidence>
<dbReference type="Gene3D" id="1.25.40.20">
    <property type="entry name" value="Ankyrin repeat-containing domain"/>
    <property type="match status" value="1"/>
</dbReference>
<keyword evidence="1" id="KW-0677">Repeat</keyword>
<dbReference type="Pfam" id="PF13637">
    <property type="entry name" value="Ank_4"/>
    <property type="match status" value="1"/>
</dbReference>